<comment type="caution">
    <text evidence="1">The sequence shown here is derived from an EMBL/GenBank/DDBJ whole genome shotgun (WGS) entry which is preliminary data.</text>
</comment>
<gene>
    <name evidence="1" type="ORF">FNK824_LOCUS39193</name>
</gene>
<organism evidence="1 2">
    <name type="scientific">Rotaria sordida</name>
    <dbReference type="NCBI Taxonomy" id="392033"/>
    <lineage>
        <taxon>Eukaryota</taxon>
        <taxon>Metazoa</taxon>
        <taxon>Spiralia</taxon>
        <taxon>Gnathifera</taxon>
        <taxon>Rotifera</taxon>
        <taxon>Eurotatoria</taxon>
        <taxon>Bdelloidea</taxon>
        <taxon>Philodinida</taxon>
        <taxon>Philodinidae</taxon>
        <taxon>Rotaria</taxon>
    </lineage>
</organism>
<feature type="non-terminal residue" evidence="1">
    <location>
        <position position="1"/>
    </location>
</feature>
<sequence>KSVELTKKCIVGDPFDSTTEQGP</sequence>
<name>A0A820FMB3_9BILA</name>
<evidence type="ECO:0000313" key="1">
    <source>
        <dbReference type="EMBL" id="CAF4263899.1"/>
    </source>
</evidence>
<protein>
    <submittedName>
        <fullName evidence="1">Uncharacterized protein</fullName>
    </submittedName>
</protein>
<evidence type="ECO:0000313" key="2">
    <source>
        <dbReference type="Proteomes" id="UP000663874"/>
    </source>
</evidence>
<reference evidence="1" key="1">
    <citation type="submission" date="2021-02" db="EMBL/GenBank/DDBJ databases">
        <authorList>
            <person name="Nowell W R."/>
        </authorList>
    </citation>
    <scope>NUCLEOTIDE SEQUENCE</scope>
</reference>
<dbReference type="EMBL" id="CAJOBE010024639">
    <property type="protein sequence ID" value="CAF4263899.1"/>
    <property type="molecule type" value="Genomic_DNA"/>
</dbReference>
<dbReference type="Proteomes" id="UP000663874">
    <property type="component" value="Unassembled WGS sequence"/>
</dbReference>
<accession>A0A820FMB3</accession>
<proteinExistence type="predicted"/>
<dbReference type="AlphaFoldDB" id="A0A820FMB3"/>